<sequence length="547" mass="60275">MYDSFRATEVEVLWQKQELDGKRHPEYIPLLAAALALAAQLHGADLAASVAALHGPWPLSGTVISAALSLAEDRLDTVFAEPDEHLDCMPESLQASLLVCSFYKNTGQANRYRAKLYSYISSLLNLSYHLLDSYPSDKGKETEAPPSLANLTIQQRSLVRHLFWTFFACDRLYIMMGGPASSYCINARHCDVWLLAGPRARHVRDLCCPRPSSRHEGHLRSGPSVEKEAGASHFIWAMTEVAAVAGHCTDSLNQLRSLQAEASMEEFREACIRQVCEVEADVDTLDVDVAAQVHDARQRHVLTLTIYRLRRDIALALASLLPLPLAGPYQSWLLHKEVESAKALLLRGLEVPIDVAPRAMGWIFYLHYLAEPTFGLLKAIMSARSTRSDYDDNGSGGDGGAHLDVESIFEAVLKGRNLICLVARESGVPLALDLARKVCRMLQEKTASLENFSKECEAVGDADVQVDAVQVCQTYLQSRLAREPASSLHSHEMTARSSSPALSERLRDAGLDLSPYAWSWSSELETDPLFSALGSLFMLPTTSAPAR</sequence>
<name>A0A316YFI3_9BASI</name>
<evidence type="ECO:0000313" key="2">
    <source>
        <dbReference type="Proteomes" id="UP000245768"/>
    </source>
</evidence>
<gene>
    <name evidence="1" type="ORF">FA10DRAFT_270072</name>
</gene>
<accession>A0A316YFI3</accession>
<dbReference type="CDD" id="cd12148">
    <property type="entry name" value="fungal_TF_MHR"/>
    <property type="match status" value="1"/>
</dbReference>
<dbReference type="AlphaFoldDB" id="A0A316YFI3"/>
<keyword evidence="2" id="KW-1185">Reference proteome</keyword>
<reference evidence="1 2" key="1">
    <citation type="journal article" date="2018" name="Mol. Biol. Evol.">
        <title>Broad Genomic Sampling Reveals a Smut Pathogenic Ancestry of the Fungal Clade Ustilaginomycotina.</title>
        <authorList>
            <person name="Kijpornyongpan T."/>
            <person name="Mondo S.J."/>
            <person name="Barry K."/>
            <person name="Sandor L."/>
            <person name="Lee J."/>
            <person name="Lipzen A."/>
            <person name="Pangilinan J."/>
            <person name="LaButti K."/>
            <person name="Hainaut M."/>
            <person name="Henrissat B."/>
            <person name="Grigoriev I.V."/>
            <person name="Spatafora J.W."/>
            <person name="Aime M.C."/>
        </authorList>
    </citation>
    <scope>NUCLEOTIDE SEQUENCE [LARGE SCALE GENOMIC DNA]</scope>
    <source>
        <strain evidence="1 2">MCA 4198</strain>
    </source>
</reference>
<organism evidence="1 2">
    <name type="scientific">Acaromyces ingoldii</name>
    <dbReference type="NCBI Taxonomy" id="215250"/>
    <lineage>
        <taxon>Eukaryota</taxon>
        <taxon>Fungi</taxon>
        <taxon>Dikarya</taxon>
        <taxon>Basidiomycota</taxon>
        <taxon>Ustilaginomycotina</taxon>
        <taxon>Exobasidiomycetes</taxon>
        <taxon>Exobasidiales</taxon>
        <taxon>Cryptobasidiaceae</taxon>
        <taxon>Acaromyces</taxon>
    </lineage>
</organism>
<dbReference type="GeneID" id="37044905"/>
<dbReference type="RefSeq" id="XP_025373703.1">
    <property type="nucleotide sequence ID" value="XM_025522989.1"/>
</dbReference>
<dbReference type="Proteomes" id="UP000245768">
    <property type="component" value="Unassembled WGS sequence"/>
</dbReference>
<protein>
    <recommendedName>
        <fullName evidence="3">Transcription factor domain-containing protein</fullName>
    </recommendedName>
</protein>
<dbReference type="EMBL" id="KZ819644">
    <property type="protein sequence ID" value="PWN86505.1"/>
    <property type="molecule type" value="Genomic_DNA"/>
</dbReference>
<dbReference type="InParanoid" id="A0A316YFI3"/>
<evidence type="ECO:0000313" key="1">
    <source>
        <dbReference type="EMBL" id="PWN86505.1"/>
    </source>
</evidence>
<proteinExistence type="predicted"/>
<dbReference type="OrthoDB" id="3352406at2759"/>
<evidence type="ECO:0008006" key="3">
    <source>
        <dbReference type="Google" id="ProtNLM"/>
    </source>
</evidence>